<feature type="domain" description="Aminotransferase class I/classII large" evidence="5">
    <location>
        <begin position="43"/>
        <end position="405"/>
    </location>
</feature>
<dbReference type="InterPro" id="IPR015422">
    <property type="entry name" value="PyrdxlP-dep_Trfase_small"/>
</dbReference>
<dbReference type="AlphaFoldDB" id="A0AAU7XAW8"/>
<feature type="region of interest" description="Disordered" evidence="4">
    <location>
        <begin position="1"/>
        <end position="20"/>
    </location>
</feature>
<dbReference type="InterPro" id="IPR015424">
    <property type="entry name" value="PyrdxlP-dep_Trfase"/>
</dbReference>
<evidence type="ECO:0000313" key="6">
    <source>
        <dbReference type="EMBL" id="XBY44199.1"/>
    </source>
</evidence>
<dbReference type="Pfam" id="PF00155">
    <property type="entry name" value="Aminotran_1_2"/>
    <property type="match status" value="1"/>
</dbReference>
<dbReference type="InterPro" id="IPR015421">
    <property type="entry name" value="PyrdxlP-dep_Trfase_major"/>
</dbReference>
<dbReference type="PANTHER" id="PTHR42832">
    <property type="entry name" value="AMINO ACID AMINOTRANSFERASE"/>
    <property type="match status" value="1"/>
</dbReference>
<dbReference type="EMBL" id="CP158568">
    <property type="protein sequence ID" value="XBY44199.1"/>
    <property type="molecule type" value="Genomic_DNA"/>
</dbReference>
<evidence type="ECO:0000256" key="4">
    <source>
        <dbReference type="SAM" id="MobiDB-lite"/>
    </source>
</evidence>
<dbReference type="PANTHER" id="PTHR42832:SF3">
    <property type="entry name" value="L-GLUTAMINE--4-(METHYLSULFANYL)-2-OXOBUTANOATE AMINOTRANSFERASE"/>
    <property type="match status" value="1"/>
</dbReference>
<name>A0AAU7XAW8_9HYPH</name>
<reference evidence="6" key="1">
    <citation type="submission" date="2024-06" db="EMBL/GenBank/DDBJ databases">
        <title>Methylostella associata gen. nov., sp. nov., a novel Ancalomicrobiaceae-affiliated facultatively methylotrophic bacteria that feed on methanotrophs of the genus Methylococcus.</title>
        <authorList>
            <person name="Saltykova V."/>
            <person name="Danilova O.V."/>
            <person name="Oshkin I.Y."/>
            <person name="Belova S.E."/>
            <person name="Pimenov N.V."/>
            <person name="Dedysh S.N."/>
        </authorList>
    </citation>
    <scope>NUCLEOTIDE SEQUENCE</scope>
    <source>
        <strain evidence="6">S20</strain>
    </source>
</reference>
<evidence type="ECO:0000256" key="1">
    <source>
        <dbReference type="ARBA" id="ARBA00001933"/>
    </source>
</evidence>
<gene>
    <name evidence="6" type="ORF">ABS361_19500</name>
</gene>
<dbReference type="GO" id="GO:0030170">
    <property type="term" value="F:pyridoxal phosphate binding"/>
    <property type="evidence" value="ECO:0007669"/>
    <property type="project" value="InterPro"/>
</dbReference>
<dbReference type="Gene3D" id="3.40.640.10">
    <property type="entry name" value="Type I PLP-dependent aspartate aminotransferase-like (Major domain)"/>
    <property type="match status" value="1"/>
</dbReference>
<comment type="cofactor">
    <cofactor evidence="1">
        <name>pyridoxal 5'-phosphate</name>
        <dbReference type="ChEBI" id="CHEBI:597326"/>
    </cofactor>
</comment>
<dbReference type="InterPro" id="IPR050881">
    <property type="entry name" value="LL-DAP_aminotransferase"/>
</dbReference>
<dbReference type="InterPro" id="IPR004839">
    <property type="entry name" value="Aminotransferase_I/II_large"/>
</dbReference>
<dbReference type="SUPFAM" id="SSF53383">
    <property type="entry name" value="PLP-dependent transferases"/>
    <property type="match status" value="1"/>
</dbReference>
<organism evidence="6">
    <name type="scientific">Methyloraptor flagellatus</name>
    <dbReference type="NCBI Taxonomy" id="3162530"/>
    <lineage>
        <taxon>Bacteria</taxon>
        <taxon>Pseudomonadati</taxon>
        <taxon>Pseudomonadota</taxon>
        <taxon>Alphaproteobacteria</taxon>
        <taxon>Hyphomicrobiales</taxon>
        <taxon>Ancalomicrobiaceae</taxon>
        <taxon>Methyloraptor</taxon>
    </lineage>
</organism>
<keyword evidence="3" id="KW-0808">Transferase</keyword>
<sequence>MTSPETASGHRPAPRPARASAFTSPFQRLNELLEPHAPGRAPINLTIGEPKHAFPAFVGPVLAGALDGFGRYPPIKGTDDFRAAVGAWLETRYGLAGRIDPATMILPLNGSREGLFYAAIEARMATAKRIADPAILFPNPFYQTYAAGAVASGAEPVMLDAGPETGFLPDLDRVDPALLERTVGVFFASPANPQGAVASEAAWTRLIEHARRYDFVLFADECYSEIYRSTPVPGVLEAAAKTAGGFDRVVAFNSLSKRSNLPGLRCGFAAGDPAFLGRWLKFRNMAAPQVPGPIQAVAAAAYRDEAHVEENRRLYNAKYAAAERILGTRYGYETPEGGFFLWLDVSAQGGGEAVALRLWREAGVRVLPGGYLSAAGSDGTNPGEPYLRVAMVEDQAATEEALARIVATLG</sequence>
<dbReference type="KEGG" id="mflg:ABS361_19500"/>
<protein>
    <submittedName>
        <fullName evidence="6">Aminotransferase class I/II-fold pyridoxal phosphate-dependent enzyme</fullName>
    </submittedName>
</protein>
<keyword evidence="2 6" id="KW-0032">Aminotransferase</keyword>
<evidence type="ECO:0000256" key="3">
    <source>
        <dbReference type="ARBA" id="ARBA00022679"/>
    </source>
</evidence>
<dbReference type="Gene3D" id="3.90.1150.10">
    <property type="entry name" value="Aspartate Aminotransferase, domain 1"/>
    <property type="match status" value="1"/>
</dbReference>
<dbReference type="RefSeq" id="WP_407049293.1">
    <property type="nucleotide sequence ID" value="NZ_CP158568.1"/>
</dbReference>
<proteinExistence type="predicted"/>
<accession>A0AAU7XAW8</accession>
<dbReference type="CDD" id="cd00609">
    <property type="entry name" value="AAT_like"/>
    <property type="match status" value="1"/>
</dbReference>
<evidence type="ECO:0000259" key="5">
    <source>
        <dbReference type="Pfam" id="PF00155"/>
    </source>
</evidence>
<dbReference type="GO" id="GO:0008483">
    <property type="term" value="F:transaminase activity"/>
    <property type="evidence" value="ECO:0007669"/>
    <property type="project" value="UniProtKB-KW"/>
</dbReference>
<evidence type="ECO:0000256" key="2">
    <source>
        <dbReference type="ARBA" id="ARBA00022576"/>
    </source>
</evidence>